<gene>
    <name evidence="2" type="ORF">VRLFYP33_00772</name>
</gene>
<dbReference type="AlphaFoldDB" id="A0A6N3AGT0"/>
<reference evidence="2" key="1">
    <citation type="submission" date="2019-11" db="EMBL/GenBank/DDBJ databases">
        <authorList>
            <person name="Feng L."/>
        </authorList>
    </citation>
    <scope>NUCLEOTIDE SEQUENCE</scope>
    <source>
        <strain evidence="2">VrattiLFYP33</strain>
    </source>
</reference>
<proteinExistence type="predicted"/>
<name>A0A6N3AGT0_9FIRM</name>
<dbReference type="RefSeq" id="WP_021842199.1">
    <property type="nucleotide sequence ID" value="NZ_CACRUX010000033.1"/>
</dbReference>
<keyword evidence="1" id="KW-0732">Signal</keyword>
<feature type="chain" id="PRO_5039473479" evidence="1">
    <location>
        <begin position="24"/>
        <end position="692"/>
    </location>
</feature>
<evidence type="ECO:0000256" key="1">
    <source>
        <dbReference type="SAM" id="SignalP"/>
    </source>
</evidence>
<organism evidence="2">
    <name type="scientific">Veillonella ratti</name>
    <dbReference type="NCBI Taxonomy" id="103892"/>
    <lineage>
        <taxon>Bacteria</taxon>
        <taxon>Bacillati</taxon>
        <taxon>Bacillota</taxon>
        <taxon>Negativicutes</taxon>
        <taxon>Veillonellales</taxon>
        <taxon>Veillonellaceae</taxon>
        <taxon>Veillonella</taxon>
    </lineage>
</organism>
<sequence>MKHKYLKGLVLAALLGLATPAISGVSAAEATSSTLAPISLGYGIVASSDAIETKVSPDTIAIKPQLVSTVMTTVDNKTVNLPAGVTVFDLKRMMTPMGMVDGTKFISAKELNAEYVKDIRDMASKKELNIKELKDFNGTIYRDWNLYQLRGEDAEGVHTAYVVDLALGPDYIKGERANLEISNALWDAADKSVANAKKSVINSRDGVQERDSMKFAKTAAIAAAYMSQVSNTGDSKDQLGHTWQVVRDLGDELTKQQEAMLAPYPAEYDANAFYAAMVKGTEAVPVMRDAASFNQFVDKHKNNLVKALVADLDKAAGELKTQAETNERAKEKLELNRSLRDGLKKIFATSDIKADYLDQMEQLNSIFGPVLYSQAREVFTFDSYEIPLGGLNLVRFDKEGPVITVLTTNDGDFNYWQKQWQRMYGLEPQVRAFAADTKNAAIPAKTSTTHMRALGHDGNIVVPRDLTVKKLSDTVIVPTLWKFLEKDTKESIARGPELRDWVTDKLLVGDERLESMKAYERQKERLQYFEDYRLGEKTDVYQWQLKDSEGRKTATVFGLVLTPQTTKGYSTMLQKDLIDLQLPVLNSYWMQGDGRLENNVLGATIFSGISDYAYTSVTIKDQTPWALLPHYTHPAYMASARVFVNANGFELPYYLQGAVVLTQPNPVAYVMLTSDLERDEFAPRFVQFIQEL</sequence>
<evidence type="ECO:0000313" key="2">
    <source>
        <dbReference type="EMBL" id="VYT91609.1"/>
    </source>
</evidence>
<feature type="signal peptide" evidence="1">
    <location>
        <begin position="1"/>
        <end position="23"/>
    </location>
</feature>
<dbReference type="EMBL" id="CACRUX010000033">
    <property type="protein sequence ID" value="VYT91609.1"/>
    <property type="molecule type" value="Genomic_DNA"/>
</dbReference>
<protein>
    <submittedName>
        <fullName evidence="2">Uncharacterized protein</fullName>
    </submittedName>
</protein>
<accession>A0A6N3AGT0</accession>